<dbReference type="EMBL" id="CM040978">
    <property type="protein sequence ID" value="MCJ8731660.1"/>
    <property type="molecule type" value="Genomic_DNA"/>
</dbReference>
<dbReference type="Proteomes" id="UP000830395">
    <property type="component" value="Chromosome 4"/>
</dbReference>
<comment type="caution">
    <text evidence="1">The sequence shown here is derived from an EMBL/GenBank/DDBJ whole genome shotgun (WGS) entry which is preliminary data.</text>
</comment>
<accession>A0ACC5Y8B6</accession>
<proteinExistence type="predicted"/>
<gene>
    <name evidence="1" type="ORF">PDJAM_G00201950</name>
</gene>
<reference evidence="1" key="1">
    <citation type="submission" date="2020-02" db="EMBL/GenBank/DDBJ databases">
        <title>Genome sequencing of the panga catfish, Pangasius djambal.</title>
        <authorList>
            <person name="Wen M."/>
            <person name="Zahm M."/>
            <person name="Roques C."/>
            <person name="Cabau C."/>
            <person name="Klopp C."/>
            <person name="Donnadieu C."/>
            <person name="Jouanno E."/>
            <person name="Avarre J.-C."/>
            <person name="Campet M."/>
            <person name="Ha T."/>
            <person name="Dugue R."/>
            <person name="Lampietro C."/>
            <person name="Louis A."/>
            <person name="Herpin A."/>
            <person name="Echchiki A."/>
            <person name="Berthelot C."/>
            <person name="Parey E."/>
            <person name="Roest-Crollius H."/>
            <person name="Braasch I."/>
            <person name="Postlethwait J.H."/>
            <person name="Bobe J."/>
            <person name="Montfort J."/>
            <person name="Bouchez O."/>
            <person name="Begum T."/>
            <person name="Schartl M."/>
            <person name="Gustiano R."/>
            <person name="Guiguen Y."/>
        </authorList>
    </citation>
    <scope>NUCLEOTIDE SEQUENCE</scope>
    <source>
        <strain evidence="1">Pdj_M5554</strain>
    </source>
</reference>
<name>A0ACC5Y8B6_9TELE</name>
<evidence type="ECO:0000313" key="1">
    <source>
        <dbReference type="EMBL" id="MCJ8731660.1"/>
    </source>
</evidence>
<sequence>MSESAHFGFLTCCAFVRKQRERGGEAEVSGAGRGAARGGPAAPQPIRDENADSKSCEQQRRQADRESKGADVPSSKNSASSGSRSTQPLKTYPKV</sequence>
<evidence type="ECO:0000313" key="2">
    <source>
        <dbReference type="Proteomes" id="UP000830395"/>
    </source>
</evidence>
<keyword evidence="2" id="KW-1185">Reference proteome</keyword>
<protein>
    <submittedName>
        <fullName evidence="1">Uncharacterized protein</fullName>
    </submittedName>
</protein>
<organism evidence="1 2">
    <name type="scientific">Pangasius djambal</name>
    <dbReference type="NCBI Taxonomy" id="1691987"/>
    <lineage>
        <taxon>Eukaryota</taxon>
        <taxon>Metazoa</taxon>
        <taxon>Chordata</taxon>
        <taxon>Craniata</taxon>
        <taxon>Vertebrata</taxon>
        <taxon>Euteleostomi</taxon>
        <taxon>Actinopterygii</taxon>
        <taxon>Neopterygii</taxon>
        <taxon>Teleostei</taxon>
        <taxon>Ostariophysi</taxon>
        <taxon>Siluriformes</taxon>
        <taxon>Pangasiidae</taxon>
        <taxon>Pangasius</taxon>
    </lineage>
</organism>